<gene>
    <name evidence="2" type="ORF">H072_523</name>
</gene>
<comment type="caution">
    <text evidence="2">The sequence shown here is derived from an EMBL/GenBank/DDBJ whole genome shotgun (WGS) entry which is preliminary data.</text>
</comment>
<organism evidence="2 3">
    <name type="scientific">Dactylellina haptotyla (strain CBS 200.50)</name>
    <name type="common">Nematode-trapping fungus</name>
    <name type="synonym">Monacrosporium haptotylum</name>
    <dbReference type="NCBI Taxonomy" id="1284197"/>
    <lineage>
        <taxon>Eukaryota</taxon>
        <taxon>Fungi</taxon>
        <taxon>Dikarya</taxon>
        <taxon>Ascomycota</taxon>
        <taxon>Pezizomycotina</taxon>
        <taxon>Orbiliomycetes</taxon>
        <taxon>Orbiliales</taxon>
        <taxon>Orbiliaceae</taxon>
        <taxon>Dactylellina</taxon>
    </lineage>
</organism>
<name>S8C189_DACHA</name>
<dbReference type="InterPro" id="IPR011333">
    <property type="entry name" value="SKP1/BTB/POZ_sf"/>
</dbReference>
<dbReference type="STRING" id="1284197.S8C189"/>
<keyword evidence="3" id="KW-1185">Reference proteome</keyword>
<reference evidence="3" key="2">
    <citation type="submission" date="2013-04" db="EMBL/GenBank/DDBJ databases">
        <title>Genomic mechanisms accounting for the adaptation to parasitism in nematode-trapping fungi.</title>
        <authorList>
            <person name="Ahren D.G."/>
        </authorList>
    </citation>
    <scope>NUCLEOTIDE SEQUENCE [LARGE SCALE GENOMIC DNA]</scope>
    <source>
        <strain evidence="3">CBS 200.50</strain>
    </source>
</reference>
<dbReference type="Gene3D" id="3.30.710.10">
    <property type="entry name" value="Potassium Channel Kv1.1, Chain A"/>
    <property type="match status" value="1"/>
</dbReference>
<reference evidence="2 3" key="1">
    <citation type="journal article" date="2013" name="PLoS Genet.">
        <title>Genomic mechanisms accounting for the adaptation to parasitism in nematode-trapping fungi.</title>
        <authorList>
            <person name="Meerupati T."/>
            <person name="Andersson K.M."/>
            <person name="Friman E."/>
            <person name="Kumar D."/>
            <person name="Tunlid A."/>
            <person name="Ahren D."/>
        </authorList>
    </citation>
    <scope>NUCLEOTIDE SEQUENCE [LARGE SCALE GENOMIC DNA]</scope>
    <source>
        <strain evidence="2 3">CBS 200.50</strain>
    </source>
</reference>
<evidence type="ECO:0000259" key="1">
    <source>
        <dbReference type="PROSITE" id="PS50097"/>
    </source>
</evidence>
<dbReference type="OMA" id="FNEREYN"/>
<dbReference type="AlphaFoldDB" id="S8C189"/>
<dbReference type="Proteomes" id="UP000015100">
    <property type="component" value="Unassembled WGS sequence"/>
</dbReference>
<dbReference type="EMBL" id="AQGS01000014">
    <property type="protein sequence ID" value="EPS45513.1"/>
    <property type="molecule type" value="Genomic_DNA"/>
</dbReference>
<dbReference type="HOGENOM" id="CLU_1175388_0_0_1"/>
<sequence>MSDKDIKMTSPSAEVTIRMGEDGQNYPVSREVLIKESQFFSTFCTKPAFKEELALELPELEPETFNVVLKWLQEHSYTLPENLDIDDFTKFYKSIAAMNLQSLKAEILEQLGDKIVAEHETNADGMDRDSLYISDPLDLFYGITYGSKVADRLLLRKLVDKILPIWGHVGEQILGLALSTSPDSDNLANAVVIDSFQEMLWTNICIDCRKTLHPEPKTECRLCNKKLPYERREGWP</sequence>
<protein>
    <recommendedName>
        <fullName evidence="1">BTB domain-containing protein</fullName>
    </recommendedName>
</protein>
<dbReference type="InterPro" id="IPR000210">
    <property type="entry name" value="BTB/POZ_dom"/>
</dbReference>
<evidence type="ECO:0000313" key="3">
    <source>
        <dbReference type="Proteomes" id="UP000015100"/>
    </source>
</evidence>
<feature type="domain" description="BTB" evidence="1">
    <location>
        <begin position="13"/>
        <end position="81"/>
    </location>
</feature>
<evidence type="ECO:0000313" key="2">
    <source>
        <dbReference type="EMBL" id="EPS45513.1"/>
    </source>
</evidence>
<dbReference type="PROSITE" id="PS50097">
    <property type="entry name" value="BTB"/>
    <property type="match status" value="1"/>
</dbReference>
<proteinExistence type="predicted"/>
<accession>S8C189</accession>
<dbReference type="SUPFAM" id="SSF54695">
    <property type="entry name" value="POZ domain"/>
    <property type="match status" value="1"/>
</dbReference>